<sequence length="206" mass="23887">MDMGSIFETFVTASTFRSIQNSFYQLCIAADIDPSDSINVYRKLRLIDDWKAQKLFKLLDKKWELAEYKKQTACERLNVFVIGAVLVEQRERFSRNNVLHLWEFVIQDLKSLGAKIFYPKFCTGSIEHITSFPEERRQSWRVSLYFANLKDGVTGFRACLEPKGHILSEYDIDVIVAADGKRNTIPGMLPTFMNLSLTSFSSFFFF</sequence>
<organism evidence="1 2">
    <name type="scientific">Cylicostephanus goldi</name>
    <name type="common">Nematode worm</name>
    <dbReference type="NCBI Taxonomy" id="71465"/>
    <lineage>
        <taxon>Eukaryota</taxon>
        <taxon>Metazoa</taxon>
        <taxon>Ecdysozoa</taxon>
        <taxon>Nematoda</taxon>
        <taxon>Chromadorea</taxon>
        <taxon>Rhabditida</taxon>
        <taxon>Rhabditina</taxon>
        <taxon>Rhabditomorpha</taxon>
        <taxon>Strongyloidea</taxon>
        <taxon>Strongylidae</taxon>
        <taxon>Cylicostephanus</taxon>
    </lineage>
</organism>
<accession>A0A3P7NGC6</accession>
<dbReference type="AlphaFoldDB" id="A0A3P7NGC6"/>
<evidence type="ECO:0000313" key="2">
    <source>
        <dbReference type="Proteomes" id="UP000271889"/>
    </source>
</evidence>
<protein>
    <recommendedName>
        <fullName evidence="3">FAD-binding domain-containing protein</fullName>
    </recommendedName>
</protein>
<dbReference type="Proteomes" id="UP000271889">
    <property type="component" value="Unassembled WGS sequence"/>
</dbReference>
<name>A0A3P7NGC6_CYLGO</name>
<dbReference type="OrthoDB" id="20799at2759"/>
<dbReference type="Gene3D" id="3.50.50.60">
    <property type="entry name" value="FAD/NAD(P)-binding domain"/>
    <property type="match status" value="1"/>
</dbReference>
<evidence type="ECO:0008006" key="3">
    <source>
        <dbReference type="Google" id="ProtNLM"/>
    </source>
</evidence>
<reference evidence="1 2" key="1">
    <citation type="submission" date="2018-11" db="EMBL/GenBank/DDBJ databases">
        <authorList>
            <consortium name="Pathogen Informatics"/>
        </authorList>
    </citation>
    <scope>NUCLEOTIDE SEQUENCE [LARGE SCALE GENOMIC DNA]</scope>
</reference>
<keyword evidence="2" id="KW-1185">Reference proteome</keyword>
<proteinExistence type="predicted"/>
<dbReference type="InterPro" id="IPR036188">
    <property type="entry name" value="FAD/NAD-bd_sf"/>
</dbReference>
<evidence type="ECO:0000313" key="1">
    <source>
        <dbReference type="EMBL" id="VDN33637.1"/>
    </source>
</evidence>
<dbReference type="EMBL" id="UYRV01123128">
    <property type="protein sequence ID" value="VDN33637.1"/>
    <property type="molecule type" value="Genomic_DNA"/>
</dbReference>
<gene>
    <name evidence="1" type="ORF">CGOC_LOCUS12438</name>
</gene>